<dbReference type="GO" id="GO:0000226">
    <property type="term" value="P:microtubule cytoskeleton organization"/>
    <property type="evidence" value="ECO:0007669"/>
    <property type="project" value="TreeGrafter"/>
</dbReference>
<dbReference type="PANTHER" id="PTHR11501:SF18">
    <property type="entry name" value="MICROTUBULE-ASSOCIATED PROTEIN"/>
    <property type="match status" value="1"/>
</dbReference>
<evidence type="ECO:0000256" key="5">
    <source>
        <dbReference type="ARBA" id="ARBA00023212"/>
    </source>
</evidence>
<feature type="region of interest" description="Disordered" evidence="7">
    <location>
        <begin position="1"/>
        <end position="57"/>
    </location>
</feature>
<dbReference type="Proteomes" id="UP000053660">
    <property type="component" value="Unassembled WGS sequence"/>
</dbReference>
<evidence type="ECO:0000313" key="8">
    <source>
        <dbReference type="EMBL" id="KHJ91618.1"/>
    </source>
</evidence>
<keyword evidence="6" id="KW-0493">Microtubule</keyword>
<dbReference type="OrthoDB" id="9378527at2759"/>
<dbReference type="InterPro" id="IPR001084">
    <property type="entry name" value="MAP_tubulin-bd_rpt"/>
</dbReference>
<comment type="subcellular location">
    <subcellularLocation>
        <location evidence="1 6">Cytoplasm</location>
        <location evidence="1 6">Cytoskeleton</location>
    </subcellularLocation>
</comment>
<dbReference type="PROSITE" id="PS00229">
    <property type="entry name" value="TAU_MAP_1"/>
    <property type="match status" value="3"/>
</dbReference>
<dbReference type="GO" id="GO:0031175">
    <property type="term" value="P:neuron projection development"/>
    <property type="evidence" value="ECO:0007669"/>
    <property type="project" value="TreeGrafter"/>
</dbReference>
<keyword evidence="5 6" id="KW-0206">Cytoskeleton</keyword>
<dbReference type="GO" id="GO:0005874">
    <property type="term" value="C:microtubule"/>
    <property type="evidence" value="ECO:0007669"/>
    <property type="project" value="UniProtKB-KW"/>
</dbReference>
<evidence type="ECO:0000313" key="9">
    <source>
        <dbReference type="Proteomes" id="UP000053660"/>
    </source>
</evidence>
<dbReference type="AlphaFoldDB" id="A0A0B1T266"/>
<evidence type="ECO:0000256" key="1">
    <source>
        <dbReference type="ARBA" id="ARBA00004245"/>
    </source>
</evidence>
<reference evidence="8 9" key="1">
    <citation type="submission" date="2014-03" db="EMBL/GenBank/DDBJ databases">
        <title>Draft genome of the hookworm Oesophagostomum dentatum.</title>
        <authorList>
            <person name="Mitreva M."/>
        </authorList>
    </citation>
    <scope>NUCLEOTIDE SEQUENCE [LARGE SCALE GENOMIC DNA]</scope>
    <source>
        <strain evidence="8 9">OD-Hann</strain>
    </source>
</reference>
<dbReference type="GO" id="GO:0043005">
    <property type="term" value="C:neuron projection"/>
    <property type="evidence" value="ECO:0007669"/>
    <property type="project" value="TreeGrafter"/>
</dbReference>
<dbReference type="PANTHER" id="PTHR11501">
    <property type="entry name" value="MICROTUBULE-ASSOCIATED PROTEIN"/>
    <property type="match status" value="1"/>
</dbReference>
<keyword evidence="4" id="KW-0677">Repeat</keyword>
<gene>
    <name evidence="8" type="ORF">OESDEN_08512</name>
</gene>
<keyword evidence="2 6" id="KW-0963">Cytoplasm</keyword>
<protein>
    <recommendedName>
        <fullName evidence="6">Microtubule-associated protein</fullName>
    </recommendedName>
</protein>
<evidence type="ECO:0000256" key="4">
    <source>
        <dbReference type="ARBA" id="ARBA00022737"/>
    </source>
</evidence>
<dbReference type="PROSITE" id="PS51491">
    <property type="entry name" value="TAU_MAP_2"/>
    <property type="match status" value="3"/>
</dbReference>
<sequence>MPRPAPTAARSIKPPAPRMPGRAAAGKPEVMVKKPAARTQSQPRPSADAKAISQPATPKVYRKVVTVSSKIGSFTDHKPQGGNVQIFSENRTYNAQSKIGSLHNVSHTPGGGNVKIPSMKLDFKEKAKPRIEAKSDYVPPVPEKKVITQKLNWNAQSKIGSLDNVKHKPAGGNVQILNQKLEWHATSKVGSKDNIKHKPGGGNVQEGVYSLISFKATVFYHFISDYDATGYNANFGRKINFE</sequence>
<proteinExistence type="predicted"/>
<evidence type="ECO:0000256" key="6">
    <source>
        <dbReference type="RuleBase" id="RU000686"/>
    </source>
</evidence>
<dbReference type="Pfam" id="PF00418">
    <property type="entry name" value="Tubulin-binding"/>
    <property type="match status" value="3"/>
</dbReference>
<dbReference type="EMBL" id="KN551919">
    <property type="protein sequence ID" value="KHJ91618.1"/>
    <property type="molecule type" value="Genomic_DNA"/>
</dbReference>
<dbReference type="InterPro" id="IPR027324">
    <property type="entry name" value="MAP2/MAP4/Tau"/>
</dbReference>
<keyword evidence="3" id="KW-0597">Phosphoprotein</keyword>
<keyword evidence="9" id="KW-1185">Reference proteome</keyword>
<name>A0A0B1T266_OESDE</name>
<accession>A0A0B1T266</accession>
<evidence type="ECO:0000256" key="2">
    <source>
        <dbReference type="ARBA" id="ARBA00022490"/>
    </source>
</evidence>
<feature type="compositionally biased region" description="Low complexity" evidence="7">
    <location>
        <begin position="19"/>
        <end position="28"/>
    </location>
</feature>
<dbReference type="GO" id="GO:0008017">
    <property type="term" value="F:microtubule binding"/>
    <property type="evidence" value="ECO:0007669"/>
    <property type="project" value="InterPro"/>
</dbReference>
<evidence type="ECO:0000256" key="7">
    <source>
        <dbReference type="SAM" id="MobiDB-lite"/>
    </source>
</evidence>
<evidence type="ECO:0000256" key="3">
    <source>
        <dbReference type="ARBA" id="ARBA00022553"/>
    </source>
</evidence>
<organism evidence="8 9">
    <name type="scientific">Oesophagostomum dentatum</name>
    <name type="common">Nodular worm</name>
    <dbReference type="NCBI Taxonomy" id="61180"/>
    <lineage>
        <taxon>Eukaryota</taxon>
        <taxon>Metazoa</taxon>
        <taxon>Ecdysozoa</taxon>
        <taxon>Nematoda</taxon>
        <taxon>Chromadorea</taxon>
        <taxon>Rhabditida</taxon>
        <taxon>Rhabditina</taxon>
        <taxon>Rhabditomorpha</taxon>
        <taxon>Strongyloidea</taxon>
        <taxon>Strongylidae</taxon>
        <taxon>Oesophagostomum</taxon>
    </lineage>
</organism>